<dbReference type="AlphaFoldDB" id="A0AAV4YJE4"/>
<organism evidence="1 2">
    <name type="scientific">Aeromonas caviae</name>
    <name type="common">Aeromonas punctata</name>
    <dbReference type="NCBI Taxonomy" id="648"/>
    <lineage>
        <taxon>Bacteria</taxon>
        <taxon>Pseudomonadati</taxon>
        <taxon>Pseudomonadota</taxon>
        <taxon>Gammaproteobacteria</taxon>
        <taxon>Aeromonadales</taxon>
        <taxon>Aeromonadaceae</taxon>
        <taxon>Aeromonas</taxon>
    </lineage>
</organism>
<protein>
    <submittedName>
        <fullName evidence="1">Uncharacterized protein</fullName>
    </submittedName>
</protein>
<name>A0AAV4YJE4_AERCA</name>
<sequence>MAELRIDKPTLIAKVEGAVFVMDADGSLRRATPGMQLEPGMRLLTESDGQVELAEAGSERPEPT</sequence>
<dbReference type="RefSeq" id="WP_213319250.1">
    <property type="nucleotide sequence ID" value="NZ_AP026896.1"/>
</dbReference>
<reference evidence="1" key="1">
    <citation type="submission" date="2021-07" db="EMBL/GenBank/DDBJ databases">
        <title>Draft genome sequence of carbapenem-resistant Aeromonas spp. in Japan.</title>
        <authorList>
            <person name="Maehana S."/>
            <person name="Suzuki M."/>
            <person name="Kitasato H."/>
        </authorList>
    </citation>
    <scope>NUCLEOTIDE SEQUENCE</scope>
    <source>
        <strain evidence="1">KAM343</strain>
    </source>
</reference>
<accession>A0AAV4YJE4</accession>
<comment type="caution">
    <text evidence="1">The sequence shown here is derived from an EMBL/GenBank/DDBJ whole genome shotgun (WGS) entry which is preliminary data.</text>
</comment>
<proteinExistence type="predicted"/>
<evidence type="ECO:0000313" key="2">
    <source>
        <dbReference type="Proteomes" id="UP000886939"/>
    </source>
</evidence>
<gene>
    <name evidence="1" type="ORF">KAM343_18840</name>
</gene>
<evidence type="ECO:0000313" key="1">
    <source>
        <dbReference type="EMBL" id="GJA41088.1"/>
    </source>
</evidence>
<dbReference type="Proteomes" id="UP000886939">
    <property type="component" value="Unassembled WGS sequence"/>
</dbReference>
<dbReference type="EMBL" id="BPNI01000031">
    <property type="protein sequence ID" value="GJA41088.1"/>
    <property type="molecule type" value="Genomic_DNA"/>
</dbReference>